<keyword evidence="2" id="KW-1185">Reference proteome</keyword>
<protein>
    <submittedName>
        <fullName evidence="1">SAM-dependent methyltransferase</fullName>
    </submittedName>
</protein>
<dbReference type="SUPFAM" id="SSF53335">
    <property type="entry name" value="S-adenosyl-L-methionine-dependent methyltransferases"/>
    <property type="match status" value="1"/>
</dbReference>
<organism evidence="1 2">
    <name type="scientific">Actinoallomurus liliacearum</name>
    <dbReference type="NCBI Taxonomy" id="1080073"/>
    <lineage>
        <taxon>Bacteria</taxon>
        <taxon>Bacillati</taxon>
        <taxon>Actinomycetota</taxon>
        <taxon>Actinomycetes</taxon>
        <taxon>Streptosporangiales</taxon>
        <taxon>Thermomonosporaceae</taxon>
        <taxon>Actinoallomurus</taxon>
    </lineage>
</organism>
<accession>A0ABP8TS01</accession>
<dbReference type="PIRSF" id="PIRSF017393">
    <property type="entry name" value="MTase_SAV2177"/>
    <property type="match status" value="1"/>
</dbReference>
<dbReference type="InterPro" id="IPR006764">
    <property type="entry name" value="SAM_dep_MeTrfase_SAV2177_type"/>
</dbReference>
<dbReference type="EMBL" id="BAABHJ010000027">
    <property type="protein sequence ID" value="GAA4614930.1"/>
    <property type="molecule type" value="Genomic_DNA"/>
</dbReference>
<reference evidence="2" key="1">
    <citation type="journal article" date="2019" name="Int. J. Syst. Evol. Microbiol.">
        <title>The Global Catalogue of Microorganisms (GCM) 10K type strain sequencing project: providing services to taxonomists for standard genome sequencing and annotation.</title>
        <authorList>
            <consortium name="The Broad Institute Genomics Platform"/>
            <consortium name="The Broad Institute Genome Sequencing Center for Infectious Disease"/>
            <person name="Wu L."/>
            <person name="Ma J."/>
        </authorList>
    </citation>
    <scope>NUCLEOTIDE SEQUENCE [LARGE SCALE GENOMIC DNA]</scope>
    <source>
        <strain evidence="2">JCM 17938</strain>
    </source>
</reference>
<evidence type="ECO:0000313" key="1">
    <source>
        <dbReference type="EMBL" id="GAA4614930.1"/>
    </source>
</evidence>
<dbReference type="Pfam" id="PF04672">
    <property type="entry name" value="Methyltransf_19"/>
    <property type="match status" value="1"/>
</dbReference>
<dbReference type="GO" id="GO:0032259">
    <property type="term" value="P:methylation"/>
    <property type="evidence" value="ECO:0007669"/>
    <property type="project" value="UniProtKB-KW"/>
</dbReference>
<name>A0ABP8TS01_9ACTN</name>
<sequence length="251" mass="27465">MIDCLLDGKDNFKVDRERAREAVRADPAIRQIAIEDRRFTRRVVRHLVSECGIEQFVQIGVGFPAAENVHQVAQGVAPNARVVYVDNDPIVIAHGQALLTENDHIKVIGADLRDPGGLLGHPELMQLIDLREPVAILLTSVLHFISDDDRPDEVMDTIRAALAPGSYLAISHACSDIHPDKVNGVMNAYRGANPSATARGREPITRFFGDFDVISPGVVWIPAWNPEGPVDPTAAERIWHIGGIARKSADS</sequence>
<keyword evidence="1" id="KW-0808">Transferase</keyword>
<gene>
    <name evidence="1" type="ORF">GCM10023195_65450</name>
</gene>
<dbReference type="GO" id="GO:0008168">
    <property type="term" value="F:methyltransferase activity"/>
    <property type="evidence" value="ECO:0007669"/>
    <property type="project" value="UniProtKB-KW"/>
</dbReference>
<proteinExistence type="predicted"/>
<dbReference type="Proteomes" id="UP001500212">
    <property type="component" value="Unassembled WGS sequence"/>
</dbReference>
<dbReference type="Gene3D" id="3.40.50.150">
    <property type="entry name" value="Vaccinia Virus protein VP39"/>
    <property type="match status" value="1"/>
</dbReference>
<comment type="caution">
    <text evidence="1">The sequence shown here is derived from an EMBL/GenBank/DDBJ whole genome shotgun (WGS) entry which is preliminary data.</text>
</comment>
<dbReference type="InterPro" id="IPR029063">
    <property type="entry name" value="SAM-dependent_MTases_sf"/>
</dbReference>
<keyword evidence="1" id="KW-0489">Methyltransferase</keyword>
<evidence type="ECO:0000313" key="2">
    <source>
        <dbReference type="Proteomes" id="UP001500212"/>
    </source>
</evidence>